<dbReference type="EMBL" id="WHVB01000003">
    <property type="protein sequence ID" value="KAF8484907.1"/>
    <property type="molecule type" value="Genomic_DNA"/>
</dbReference>
<evidence type="ECO:0000313" key="3">
    <source>
        <dbReference type="Proteomes" id="UP000759537"/>
    </source>
</evidence>
<dbReference type="Proteomes" id="UP000759537">
    <property type="component" value="Unassembled WGS sequence"/>
</dbReference>
<name>A0A9P5TCX5_9AGAM</name>
<dbReference type="InterPro" id="IPR005101">
    <property type="entry name" value="Cryptochr/Photolyase_FAD-bd"/>
</dbReference>
<comment type="caution">
    <text evidence="2">The sequence shown here is derived from an EMBL/GenBank/DDBJ whole genome shotgun (WGS) entry which is preliminary data.</text>
</comment>
<sequence>MIAAIYLTKDPVTGWASWCESKLSHLKLSQTDPFPHFMQHLIDGDLASNNGSWQWRAITGTDPNHTLASLIPE</sequence>
<dbReference type="AlphaFoldDB" id="A0A9P5TCX5"/>
<dbReference type="SUPFAM" id="SSF48173">
    <property type="entry name" value="Cryptochrome/photolyase FAD-binding domain"/>
    <property type="match status" value="1"/>
</dbReference>
<evidence type="ECO:0000313" key="2">
    <source>
        <dbReference type="EMBL" id="KAF8484907.1"/>
    </source>
</evidence>
<reference evidence="2" key="1">
    <citation type="submission" date="2019-10" db="EMBL/GenBank/DDBJ databases">
        <authorList>
            <consortium name="DOE Joint Genome Institute"/>
            <person name="Kuo A."/>
            <person name="Miyauchi S."/>
            <person name="Kiss E."/>
            <person name="Drula E."/>
            <person name="Kohler A."/>
            <person name="Sanchez-Garcia M."/>
            <person name="Andreopoulos B."/>
            <person name="Barry K.W."/>
            <person name="Bonito G."/>
            <person name="Buee M."/>
            <person name="Carver A."/>
            <person name="Chen C."/>
            <person name="Cichocki N."/>
            <person name="Clum A."/>
            <person name="Culley D."/>
            <person name="Crous P.W."/>
            <person name="Fauchery L."/>
            <person name="Girlanda M."/>
            <person name="Hayes R."/>
            <person name="Keri Z."/>
            <person name="LaButti K."/>
            <person name="Lipzen A."/>
            <person name="Lombard V."/>
            <person name="Magnuson J."/>
            <person name="Maillard F."/>
            <person name="Morin E."/>
            <person name="Murat C."/>
            <person name="Nolan M."/>
            <person name="Ohm R."/>
            <person name="Pangilinan J."/>
            <person name="Pereira M."/>
            <person name="Perotto S."/>
            <person name="Peter M."/>
            <person name="Riley R."/>
            <person name="Sitrit Y."/>
            <person name="Stielow B."/>
            <person name="Szollosi G."/>
            <person name="Zifcakova L."/>
            <person name="Stursova M."/>
            <person name="Spatafora J.W."/>
            <person name="Tedersoo L."/>
            <person name="Vaario L.-M."/>
            <person name="Yamada A."/>
            <person name="Yan M."/>
            <person name="Wang P."/>
            <person name="Xu J."/>
            <person name="Bruns T."/>
            <person name="Baldrian P."/>
            <person name="Vilgalys R."/>
            <person name="Henrissat B."/>
            <person name="Grigoriev I.V."/>
            <person name="Hibbett D."/>
            <person name="Nagy L.G."/>
            <person name="Martin F.M."/>
        </authorList>
    </citation>
    <scope>NUCLEOTIDE SEQUENCE</scope>
    <source>
        <strain evidence="2">Prilba</strain>
    </source>
</reference>
<evidence type="ECO:0000259" key="1">
    <source>
        <dbReference type="Pfam" id="PF03441"/>
    </source>
</evidence>
<dbReference type="InterPro" id="IPR036134">
    <property type="entry name" value="Crypto/Photolyase_FAD-like_sf"/>
</dbReference>
<dbReference type="OrthoDB" id="435881at2759"/>
<reference evidence="2" key="2">
    <citation type="journal article" date="2020" name="Nat. Commun.">
        <title>Large-scale genome sequencing of mycorrhizal fungi provides insights into the early evolution of symbiotic traits.</title>
        <authorList>
            <person name="Miyauchi S."/>
            <person name="Kiss E."/>
            <person name="Kuo A."/>
            <person name="Drula E."/>
            <person name="Kohler A."/>
            <person name="Sanchez-Garcia M."/>
            <person name="Morin E."/>
            <person name="Andreopoulos B."/>
            <person name="Barry K.W."/>
            <person name="Bonito G."/>
            <person name="Buee M."/>
            <person name="Carver A."/>
            <person name="Chen C."/>
            <person name="Cichocki N."/>
            <person name="Clum A."/>
            <person name="Culley D."/>
            <person name="Crous P.W."/>
            <person name="Fauchery L."/>
            <person name="Girlanda M."/>
            <person name="Hayes R.D."/>
            <person name="Keri Z."/>
            <person name="LaButti K."/>
            <person name="Lipzen A."/>
            <person name="Lombard V."/>
            <person name="Magnuson J."/>
            <person name="Maillard F."/>
            <person name="Murat C."/>
            <person name="Nolan M."/>
            <person name="Ohm R.A."/>
            <person name="Pangilinan J."/>
            <person name="Pereira M.F."/>
            <person name="Perotto S."/>
            <person name="Peter M."/>
            <person name="Pfister S."/>
            <person name="Riley R."/>
            <person name="Sitrit Y."/>
            <person name="Stielow J.B."/>
            <person name="Szollosi G."/>
            <person name="Zifcakova L."/>
            <person name="Stursova M."/>
            <person name="Spatafora J.W."/>
            <person name="Tedersoo L."/>
            <person name="Vaario L.M."/>
            <person name="Yamada A."/>
            <person name="Yan M."/>
            <person name="Wang P."/>
            <person name="Xu J."/>
            <person name="Bruns T."/>
            <person name="Baldrian P."/>
            <person name="Vilgalys R."/>
            <person name="Dunand C."/>
            <person name="Henrissat B."/>
            <person name="Grigoriev I.V."/>
            <person name="Hibbett D."/>
            <person name="Nagy L.G."/>
            <person name="Martin F.M."/>
        </authorList>
    </citation>
    <scope>NUCLEOTIDE SEQUENCE</scope>
    <source>
        <strain evidence="2">Prilba</strain>
    </source>
</reference>
<gene>
    <name evidence="2" type="ORF">DFH94DRAFT_716835</name>
</gene>
<accession>A0A9P5TCX5</accession>
<dbReference type="Pfam" id="PF03441">
    <property type="entry name" value="FAD_binding_7"/>
    <property type="match status" value="1"/>
</dbReference>
<proteinExistence type="predicted"/>
<keyword evidence="3" id="KW-1185">Reference proteome</keyword>
<protein>
    <recommendedName>
        <fullName evidence="1">Cryptochrome/DNA photolyase FAD-binding domain-containing protein</fullName>
    </recommendedName>
</protein>
<dbReference type="Gene3D" id="1.10.579.10">
    <property type="entry name" value="DNA Cyclobutane Dipyrimidine Photolyase, subunit A, domain 3"/>
    <property type="match status" value="1"/>
</dbReference>
<organism evidence="2 3">
    <name type="scientific">Russula ochroleuca</name>
    <dbReference type="NCBI Taxonomy" id="152965"/>
    <lineage>
        <taxon>Eukaryota</taxon>
        <taxon>Fungi</taxon>
        <taxon>Dikarya</taxon>
        <taxon>Basidiomycota</taxon>
        <taxon>Agaricomycotina</taxon>
        <taxon>Agaricomycetes</taxon>
        <taxon>Russulales</taxon>
        <taxon>Russulaceae</taxon>
        <taxon>Russula</taxon>
    </lineage>
</organism>
<feature type="domain" description="Cryptochrome/DNA photolyase FAD-binding" evidence="1">
    <location>
        <begin position="25"/>
        <end position="65"/>
    </location>
</feature>